<gene>
    <name evidence="1" type="ORF">HPP92_024322</name>
</gene>
<dbReference type="PANTHER" id="PTHR14145:SF1">
    <property type="entry name" value="26S PROTEASOME NON-ATPASE REGULATORY SUBUNIT 6"/>
    <property type="match status" value="1"/>
</dbReference>
<comment type="caution">
    <text evidence="1">The sequence shown here is derived from an EMBL/GenBank/DDBJ whole genome shotgun (WGS) entry which is preliminary data.</text>
</comment>
<dbReference type="AlphaFoldDB" id="A0A835UB82"/>
<dbReference type="PANTHER" id="PTHR14145">
    <property type="entry name" value="26S PROTESOME SUBUNIT 6"/>
    <property type="match status" value="1"/>
</dbReference>
<name>A0A835UB82_VANPL</name>
<protein>
    <submittedName>
        <fullName evidence="1">Uncharacterized protein</fullName>
    </submittedName>
</protein>
<evidence type="ECO:0000313" key="1">
    <source>
        <dbReference type="EMBL" id="KAG0456534.1"/>
    </source>
</evidence>
<sequence length="241" mass="27337">MASLYESLSGSFITLDAALLEFMRKRIDEETKTLDDKIADAEENLGESEVREALPCKVFVLHSIGDKTGLAEADKLDRYLQPHFRYYTREVRTVVYSQFLSPTRGVISFIAGKLHCKIDKVAGVLRPTDLMPERFYQATIKQGDFRQPNPEAFSSPPNILSGLDSERFETCQPKIEMAKLFRVWKTLLEDAKGIARFSRSRFGNQDEHARVHGSIWKISSGKTSSLPGEVDDLTISWARGW</sequence>
<reference evidence="1 2" key="1">
    <citation type="journal article" date="2020" name="Nat. Food">
        <title>A phased Vanilla planifolia genome enables genetic improvement of flavour and production.</title>
        <authorList>
            <person name="Hasing T."/>
            <person name="Tang H."/>
            <person name="Brym M."/>
            <person name="Khazi F."/>
            <person name="Huang T."/>
            <person name="Chambers A.H."/>
        </authorList>
    </citation>
    <scope>NUCLEOTIDE SEQUENCE [LARGE SCALE GENOMIC DNA]</scope>
    <source>
        <tissue evidence="1">Leaf</tissue>
    </source>
</reference>
<dbReference type="EMBL" id="JADCNM010000013">
    <property type="protein sequence ID" value="KAG0456534.1"/>
    <property type="molecule type" value="Genomic_DNA"/>
</dbReference>
<dbReference type="InterPro" id="IPR019585">
    <property type="entry name" value="Rpn7/CSN1"/>
</dbReference>
<dbReference type="OrthoDB" id="1452at2759"/>
<organism evidence="1 2">
    <name type="scientific">Vanilla planifolia</name>
    <name type="common">Vanilla</name>
    <dbReference type="NCBI Taxonomy" id="51239"/>
    <lineage>
        <taxon>Eukaryota</taxon>
        <taxon>Viridiplantae</taxon>
        <taxon>Streptophyta</taxon>
        <taxon>Embryophyta</taxon>
        <taxon>Tracheophyta</taxon>
        <taxon>Spermatophyta</taxon>
        <taxon>Magnoliopsida</taxon>
        <taxon>Liliopsida</taxon>
        <taxon>Asparagales</taxon>
        <taxon>Orchidaceae</taxon>
        <taxon>Vanilloideae</taxon>
        <taxon>Vanilleae</taxon>
        <taxon>Vanilla</taxon>
    </lineage>
</organism>
<evidence type="ECO:0000313" key="2">
    <source>
        <dbReference type="Proteomes" id="UP000639772"/>
    </source>
</evidence>
<accession>A0A835UB82</accession>
<dbReference type="Proteomes" id="UP000639772">
    <property type="component" value="Chromosome 13"/>
</dbReference>
<dbReference type="GO" id="GO:0043161">
    <property type="term" value="P:proteasome-mediated ubiquitin-dependent protein catabolic process"/>
    <property type="evidence" value="ECO:0007669"/>
    <property type="project" value="TreeGrafter"/>
</dbReference>
<proteinExistence type="predicted"/>